<protein>
    <submittedName>
        <fullName evidence="1">Cyclase family protein</fullName>
    </submittedName>
</protein>
<dbReference type="PANTHER" id="PTHR31118">
    <property type="entry name" value="CYCLASE-LIKE PROTEIN 2"/>
    <property type="match status" value="1"/>
</dbReference>
<keyword evidence="4" id="KW-1185">Reference proteome</keyword>
<dbReference type="SUPFAM" id="SSF102198">
    <property type="entry name" value="Putative cyclase"/>
    <property type="match status" value="1"/>
</dbReference>
<accession>A0AAE7D8U0</accession>
<sequence>MNKRVKFDFDIRFTNGGGIKGEDFRLDIAGDDISDKELADYIVADMRLLMVGETRILNKEILTEPHKRKPVGTSGASYLIDLSHTIENGLVTYKGLPAPVICDFLSREASAALYDGDTTFQIGKIEMVTNTGTYIDCPFHRYAEGKDLAEMPLERFADLDAIVIRAPYQDGLAVTADRLRHHEIRNRAVLVHTGWDAHWNTPAYYENHPYLTADAAGYLRDCDVKLVGIDSHNIDNTQGKSRPVHTTLLGAEILIVEHLCHLELLPEDGFTFSAVPPKFKGVGTFPVRAMAKLKNPPDAGES</sequence>
<dbReference type="GO" id="GO:0004061">
    <property type="term" value="F:arylformamidase activity"/>
    <property type="evidence" value="ECO:0007669"/>
    <property type="project" value="InterPro"/>
</dbReference>
<dbReference type="Gene3D" id="3.50.30.50">
    <property type="entry name" value="Putative cyclase"/>
    <property type="match status" value="1"/>
</dbReference>
<dbReference type="GO" id="GO:0019441">
    <property type="term" value="P:L-tryptophan catabolic process to kynurenine"/>
    <property type="evidence" value="ECO:0007669"/>
    <property type="project" value="InterPro"/>
</dbReference>
<reference evidence="3 4" key="1">
    <citation type="submission" date="2020-04" db="EMBL/GenBank/DDBJ databases">
        <authorList>
            <person name="Kittiwongwattana C."/>
        </authorList>
    </citation>
    <scope>NUCLEOTIDE SEQUENCE [LARGE SCALE GENOMIC DNA]</scope>
    <source>
        <strain evidence="2 4">1303</strain>
        <strain evidence="3">1310</strain>
    </source>
</reference>
<gene>
    <name evidence="2" type="ORF">HF324_17955</name>
    <name evidence="1" type="ORF">HF329_18315</name>
</gene>
<dbReference type="EMBL" id="CP051205">
    <property type="protein sequence ID" value="QJB33164.1"/>
    <property type="molecule type" value="Genomic_DNA"/>
</dbReference>
<dbReference type="AlphaFoldDB" id="A0AAE7D8U0"/>
<dbReference type="PANTHER" id="PTHR31118:SF32">
    <property type="entry name" value="KYNURENINE FORMAMIDASE"/>
    <property type="match status" value="1"/>
</dbReference>
<dbReference type="Proteomes" id="UP000503144">
    <property type="component" value="Chromosome"/>
</dbReference>
<reference evidence="1" key="2">
    <citation type="submission" date="2020-09" db="EMBL/GenBank/DDBJ databases">
        <authorList>
            <person name="Kittiwongwattana C."/>
        </authorList>
    </citation>
    <scope>NUCLEOTIDE SEQUENCE</scope>
    <source>
        <strain evidence="1">1310</strain>
    </source>
</reference>
<name>A0AAE7D8U0_9BACT</name>
<dbReference type="RefSeq" id="WP_168806059.1">
    <property type="nucleotide sequence ID" value="NZ_CP051204.2"/>
</dbReference>
<dbReference type="Proteomes" id="UP000502421">
    <property type="component" value="Chromosome"/>
</dbReference>
<evidence type="ECO:0000313" key="3">
    <source>
        <dbReference type="Proteomes" id="UP000502421"/>
    </source>
</evidence>
<evidence type="ECO:0000313" key="2">
    <source>
        <dbReference type="EMBL" id="QJB39640.1"/>
    </source>
</evidence>
<proteinExistence type="predicted"/>
<evidence type="ECO:0000313" key="4">
    <source>
        <dbReference type="Proteomes" id="UP000503144"/>
    </source>
</evidence>
<dbReference type="KEGG" id="coy:HF329_18315"/>
<dbReference type="Pfam" id="PF04199">
    <property type="entry name" value="Cyclase"/>
    <property type="match status" value="1"/>
</dbReference>
<dbReference type="InterPro" id="IPR037175">
    <property type="entry name" value="KFase_sf"/>
</dbReference>
<dbReference type="EMBL" id="CP051204">
    <property type="protein sequence ID" value="QJB39640.1"/>
    <property type="molecule type" value="Genomic_DNA"/>
</dbReference>
<evidence type="ECO:0000313" key="1">
    <source>
        <dbReference type="EMBL" id="QJB33164.1"/>
    </source>
</evidence>
<organism evidence="1 3">
    <name type="scientific">Chitinophaga oryzae</name>
    <dbReference type="NCBI Taxonomy" id="2725414"/>
    <lineage>
        <taxon>Bacteria</taxon>
        <taxon>Pseudomonadati</taxon>
        <taxon>Bacteroidota</taxon>
        <taxon>Chitinophagia</taxon>
        <taxon>Chitinophagales</taxon>
        <taxon>Chitinophagaceae</taxon>
        <taxon>Chitinophaga</taxon>
    </lineage>
</organism>
<dbReference type="InterPro" id="IPR007325">
    <property type="entry name" value="KFase/CYL"/>
</dbReference>